<keyword evidence="3" id="KW-1185">Reference proteome</keyword>
<dbReference type="RefSeq" id="WP_089731974.1">
    <property type="nucleotide sequence ID" value="NZ_FNIA01000004.1"/>
</dbReference>
<dbReference type="EMBL" id="FNIA01000004">
    <property type="protein sequence ID" value="SDM60977.1"/>
    <property type="molecule type" value="Genomic_DNA"/>
</dbReference>
<accession>A0A1G9UM87</accession>
<dbReference type="InterPro" id="IPR017850">
    <property type="entry name" value="Alkaline_phosphatase_core_sf"/>
</dbReference>
<dbReference type="OrthoDB" id="100846at2157"/>
<dbReference type="SUPFAM" id="SSF53649">
    <property type="entry name" value="Alkaline phosphatase-like"/>
    <property type="match status" value="1"/>
</dbReference>
<protein>
    <recommendedName>
        <fullName evidence="4">Sulfatase</fullName>
    </recommendedName>
</protein>
<organism evidence="2 3">
    <name type="scientific">Haloarchaeobius iranensis</name>
    <dbReference type="NCBI Taxonomy" id="996166"/>
    <lineage>
        <taxon>Archaea</taxon>
        <taxon>Methanobacteriati</taxon>
        <taxon>Methanobacteriota</taxon>
        <taxon>Stenosarchaea group</taxon>
        <taxon>Halobacteria</taxon>
        <taxon>Halobacteriales</taxon>
        <taxon>Halorubellaceae</taxon>
        <taxon>Haloarchaeobius</taxon>
    </lineage>
</organism>
<dbReference type="STRING" id="996166.SAMN05192554_104204"/>
<dbReference type="Gene3D" id="3.40.720.10">
    <property type="entry name" value="Alkaline Phosphatase, subunit A"/>
    <property type="match status" value="1"/>
</dbReference>
<evidence type="ECO:0000313" key="2">
    <source>
        <dbReference type="EMBL" id="SDM60977.1"/>
    </source>
</evidence>
<feature type="region of interest" description="Disordered" evidence="1">
    <location>
        <begin position="308"/>
        <end position="337"/>
    </location>
</feature>
<sequence length="337" mass="38614">MLRHDLNLDTLRKGLQAPDQAFDATVYELFYRIPATYLNTLTTIGTNVFDEEWDVLLILDTCRVDALREVADEYDFLGDVGKIRSVGGRSPEWIAKTFHEDYRDTIAETAYLSANVYTDQILEDREHETIPLSETNLSYRLLGRIPNVDVDALGRCEYLFTYEGVGEEGPLGHVDGGTPPRYVTDRGIAVWREHDFDRMILHYLQPHSPYMANGIDEDRPLEQYETDWWGYLAETNDKETVWNAYLDELRYVLDDVELLLENLDAGTVAISSDHGEAFGEYWEFGHNNGSLHPHVRTVPWVTTTAEDRGEYTPVHDPPGASQSKEELDRQLEALGYK</sequence>
<name>A0A1G9UM87_9EURY</name>
<reference evidence="2 3" key="1">
    <citation type="submission" date="2016-10" db="EMBL/GenBank/DDBJ databases">
        <authorList>
            <person name="de Groot N.N."/>
        </authorList>
    </citation>
    <scope>NUCLEOTIDE SEQUENCE [LARGE SCALE GENOMIC DNA]</scope>
    <source>
        <strain evidence="3">EB21,IBRC-M 10013,KCTC 4048</strain>
    </source>
</reference>
<proteinExistence type="predicted"/>
<evidence type="ECO:0000256" key="1">
    <source>
        <dbReference type="SAM" id="MobiDB-lite"/>
    </source>
</evidence>
<evidence type="ECO:0000313" key="3">
    <source>
        <dbReference type="Proteomes" id="UP000199370"/>
    </source>
</evidence>
<evidence type="ECO:0008006" key="4">
    <source>
        <dbReference type="Google" id="ProtNLM"/>
    </source>
</evidence>
<dbReference type="Proteomes" id="UP000199370">
    <property type="component" value="Unassembled WGS sequence"/>
</dbReference>
<dbReference type="AlphaFoldDB" id="A0A1G9UM87"/>
<gene>
    <name evidence="2" type="ORF">SAMN05192554_104204</name>
</gene>